<gene>
    <name evidence="1" type="ORF">SAMN04488045_0680</name>
</gene>
<dbReference type="RefSeq" id="WP_103909036.1">
    <property type="nucleotide sequence ID" value="NZ_FNUZ01000001.1"/>
</dbReference>
<dbReference type="OrthoDB" id="7851584at2"/>
<proteinExistence type="predicted"/>
<dbReference type="EMBL" id="FNUZ01000001">
    <property type="protein sequence ID" value="SEF64186.1"/>
    <property type="molecule type" value="Genomic_DNA"/>
</dbReference>
<sequence>MINESQFLRWAPVEPTAWSRIAYGRRVTYVSEGGTLSTSVRSVNSGTALYLKATIEGRMLVEVYANGKQIYDELVAHDELDCFIKVPKTTLNVQTDIEVHFIPATTGEVRILRSYELVCTNNTLNKAIVERQQALKIPA</sequence>
<evidence type="ECO:0000313" key="1">
    <source>
        <dbReference type="EMBL" id="SEF64186.1"/>
    </source>
</evidence>
<organism evidence="1 2">
    <name type="scientific">Thalassococcus halodurans</name>
    <dbReference type="NCBI Taxonomy" id="373675"/>
    <lineage>
        <taxon>Bacteria</taxon>
        <taxon>Pseudomonadati</taxon>
        <taxon>Pseudomonadota</taxon>
        <taxon>Alphaproteobacteria</taxon>
        <taxon>Rhodobacterales</taxon>
        <taxon>Roseobacteraceae</taxon>
        <taxon>Thalassococcus</taxon>
    </lineage>
</organism>
<evidence type="ECO:0000313" key="2">
    <source>
        <dbReference type="Proteomes" id="UP000236752"/>
    </source>
</evidence>
<protein>
    <submittedName>
        <fullName evidence="1">Uncharacterized protein</fullName>
    </submittedName>
</protein>
<accession>A0A1H5TN40</accession>
<reference evidence="1 2" key="1">
    <citation type="submission" date="2016-10" db="EMBL/GenBank/DDBJ databases">
        <authorList>
            <person name="de Groot N.N."/>
        </authorList>
    </citation>
    <scope>NUCLEOTIDE SEQUENCE [LARGE SCALE GENOMIC DNA]</scope>
    <source>
        <strain evidence="1 2">DSM 26915</strain>
    </source>
</reference>
<dbReference type="AlphaFoldDB" id="A0A1H5TN40"/>
<keyword evidence="2" id="KW-1185">Reference proteome</keyword>
<dbReference type="Proteomes" id="UP000236752">
    <property type="component" value="Unassembled WGS sequence"/>
</dbReference>
<name>A0A1H5TN40_9RHOB</name>